<reference evidence="1 2" key="1">
    <citation type="submission" date="2013-02" db="EMBL/GenBank/DDBJ databases">
        <title>The Genome Sequence of Plasmodium inui San Antonio 1.</title>
        <authorList>
            <consortium name="The Broad Institute Genome Sequencing Platform"/>
            <consortium name="The Broad Institute Genome Sequencing Center for Infectious Disease"/>
            <person name="Neafsey D."/>
            <person name="Cheeseman I."/>
            <person name="Volkman S."/>
            <person name="Adams J."/>
            <person name="Walker B."/>
            <person name="Young S.K."/>
            <person name="Zeng Q."/>
            <person name="Gargeya S."/>
            <person name="Fitzgerald M."/>
            <person name="Haas B."/>
            <person name="Abouelleil A."/>
            <person name="Alvarado L."/>
            <person name="Arachchi H.M."/>
            <person name="Berlin A.M."/>
            <person name="Chapman S.B."/>
            <person name="Dewar J."/>
            <person name="Goldberg J."/>
            <person name="Griggs A."/>
            <person name="Gujja S."/>
            <person name="Hansen M."/>
            <person name="Howarth C."/>
            <person name="Imamovic A."/>
            <person name="Larimer J."/>
            <person name="McCowan C."/>
            <person name="Murphy C."/>
            <person name="Neiman D."/>
            <person name="Pearson M."/>
            <person name="Priest M."/>
            <person name="Roberts A."/>
            <person name="Saif S."/>
            <person name="Shea T."/>
            <person name="Sisk P."/>
            <person name="Sykes S."/>
            <person name="Wortman J."/>
            <person name="Nusbaum C."/>
            <person name="Birren B."/>
        </authorList>
    </citation>
    <scope>NUCLEOTIDE SEQUENCE [LARGE SCALE GENOMIC DNA]</scope>
    <source>
        <strain evidence="1 2">San Antonio 1</strain>
    </source>
</reference>
<dbReference type="GeneID" id="20040513"/>
<sequence length="84" mass="9920">MSRAKIAISSPSTIYHITSCRQINSQEIIYYMCLNNIARRSYQNPLHEADETKSLGGFYFLKNYKSNGFYCMHLFYPVRFNYSI</sequence>
<dbReference type="RefSeq" id="XP_008819033.1">
    <property type="nucleotide sequence ID" value="XM_008820811.1"/>
</dbReference>
<name>W7A5M1_9APIC</name>
<dbReference type="EMBL" id="KI965506">
    <property type="protein sequence ID" value="EUD64389.1"/>
    <property type="molecule type" value="Genomic_DNA"/>
</dbReference>
<proteinExistence type="predicted"/>
<gene>
    <name evidence="1" type="ORF">C922_05239</name>
</gene>
<evidence type="ECO:0000313" key="2">
    <source>
        <dbReference type="Proteomes" id="UP000030640"/>
    </source>
</evidence>
<organism evidence="1 2">
    <name type="scientific">Plasmodium inui San Antonio 1</name>
    <dbReference type="NCBI Taxonomy" id="1237626"/>
    <lineage>
        <taxon>Eukaryota</taxon>
        <taxon>Sar</taxon>
        <taxon>Alveolata</taxon>
        <taxon>Apicomplexa</taxon>
        <taxon>Aconoidasida</taxon>
        <taxon>Haemosporida</taxon>
        <taxon>Plasmodiidae</taxon>
        <taxon>Plasmodium</taxon>
        <taxon>Plasmodium (Plasmodium)</taxon>
    </lineage>
</organism>
<keyword evidence="2" id="KW-1185">Reference proteome</keyword>
<evidence type="ECO:0000313" key="1">
    <source>
        <dbReference type="EMBL" id="EUD64389.1"/>
    </source>
</evidence>
<protein>
    <submittedName>
        <fullName evidence="1">Uncharacterized protein</fullName>
    </submittedName>
</protein>
<dbReference type="AlphaFoldDB" id="W7A5M1"/>
<dbReference type="Proteomes" id="UP000030640">
    <property type="component" value="Unassembled WGS sequence"/>
</dbReference>
<accession>W7A5M1</accession>
<dbReference type="VEuPathDB" id="PlasmoDB:C922_05239"/>